<dbReference type="Proteomes" id="UP001152562">
    <property type="component" value="Unassembled WGS sequence"/>
</dbReference>
<protein>
    <submittedName>
        <fullName evidence="1">Uncharacterized protein</fullName>
    </submittedName>
</protein>
<evidence type="ECO:0000313" key="1">
    <source>
        <dbReference type="EMBL" id="CAH4032814.1"/>
    </source>
</evidence>
<organism evidence="1 2">
    <name type="scientific">Pieris brassicae</name>
    <name type="common">White butterfly</name>
    <name type="synonym">Large white butterfly</name>
    <dbReference type="NCBI Taxonomy" id="7116"/>
    <lineage>
        <taxon>Eukaryota</taxon>
        <taxon>Metazoa</taxon>
        <taxon>Ecdysozoa</taxon>
        <taxon>Arthropoda</taxon>
        <taxon>Hexapoda</taxon>
        <taxon>Insecta</taxon>
        <taxon>Pterygota</taxon>
        <taxon>Neoptera</taxon>
        <taxon>Endopterygota</taxon>
        <taxon>Lepidoptera</taxon>
        <taxon>Glossata</taxon>
        <taxon>Ditrysia</taxon>
        <taxon>Papilionoidea</taxon>
        <taxon>Pieridae</taxon>
        <taxon>Pierinae</taxon>
        <taxon>Pieris</taxon>
    </lineage>
</organism>
<gene>
    <name evidence="1" type="ORF">PIBRA_LOCUS9160</name>
</gene>
<dbReference type="EMBL" id="CALOZG010000029">
    <property type="protein sequence ID" value="CAH4032814.1"/>
    <property type="molecule type" value="Genomic_DNA"/>
</dbReference>
<sequence length="102" mass="11458">MDNRGTGVIRVGPCDCHAYYLKDQQQSETAESLSDFIVGYICRRVIPGRGATGRTQMIREERAPHRSMCRLPAVGAPPPAPRRARRIHAHARRHVHLMCSAK</sequence>
<dbReference type="AlphaFoldDB" id="A0A9P0XC93"/>
<evidence type="ECO:0000313" key="2">
    <source>
        <dbReference type="Proteomes" id="UP001152562"/>
    </source>
</evidence>
<proteinExistence type="predicted"/>
<accession>A0A9P0XC93</accession>
<name>A0A9P0XC93_PIEBR</name>
<keyword evidence="2" id="KW-1185">Reference proteome</keyword>
<comment type="caution">
    <text evidence="1">The sequence shown here is derived from an EMBL/GenBank/DDBJ whole genome shotgun (WGS) entry which is preliminary data.</text>
</comment>
<reference evidence="1" key="1">
    <citation type="submission" date="2022-05" db="EMBL/GenBank/DDBJ databases">
        <authorList>
            <person name="Okamura Y."/>
        </authorList>
    </citation>
    <scope>NUCLEOTIDE SEQUENCE</scope>
</reference>